<dbReference type="InterPro" id="IPR003598">
    <property type="entry name" value="Ig_sub2"/>
</dbReference>
<keyword evidence="1" id="KW-0677">Repeat</keyword>
<evidence type="ECO:0000259" key="5">
    <source>
        <dbReference type="PROSITE" id="PS50853"/>
    </source>
</evidence>
<dbReference type="OMA" id="RCAGNIN"/>
<dbReference type="InterPro" id="IPR050964">
    <property type="entry name" value="Striated_Muscle_Regulatory"/>
</dbReference>
<dbReference type="SMART" id="SM00409">
    <property type="entry name" value="IG"/>
    <property type="match status" value="2"/>
</dbReference>
<dbReference type="PANTHER" id="PTHR13817">
    <property type="entry name" value="TITIN"/>
    <property type="match status" value="1"/>
</dbReference>
<reference evidence="6" key="1">
    <citation type="submission" date="2022-11" db="UniProtKB">
        <authorList>
            <consortium name="EnsemblMetazoa"/>
        </authorList>
    </citation>
    <scope>IDENTIFICATION</scope>
</reference>
<keyword evidence="7" id="KW-1185">Reference proteome</keyword>
<feature type="domain" description="Fibronectin type-III" evidence="5">
    <location>
        <begin position="280"/>
        <end position="376"/>
    </location>
</feature>
<dbReference type="InterPro" id="IPR007110">
    <property type="entry name" value="Ig-like_dom"/>
</dbReference>
<proteinExistence type="predicted"/>
<accession>A0A914ARK3</accession>
<keyword evidence="3" id="KW-0812">Transmembrane</keyword>
<dbReference type="SUPFAM" id="SSF48726">
    <property type="entry name" value="Immunoglobulin"/>
    <property type="match status" value="2"/>
</dbReference>
<dbReference type="SMART" id="SM00408">
    <property type="entry name" value="IGc2"/>
    <property type="match status" value="2"/>
</dbReference>
<dbReference type="GeneID" id="119736087"/>
<name>A0A914ARK3_PATMI</name>
<feature type="domain" description="Ig-like" evidence="4">
    <location>
        <begin position="70"/>
        <end position="141"/>
    </location>
</feature>
<dbReference type="InterPro" id="IPR013783">
    <property type="entry name" value="Ig-like_fold"/>
</dbReference>
<dbReference type="InterPro" id="IPR003599">
    <property type="entry name" value="Ig_sub"/>
</dbReference>
<feature type="compositionally biased region" description="Polar residues" evidence="2">
    <location>
        <begin position="572"/>
        <end position="581"/>
    </location>
</feature>
<evidence type="ECO:0000256" key="2">
    <source>
        <dbReference type="SAM" id="MobiDB-lite"/>
    </source>
</evidence>
<dbReference type="RefSeq" id="XP_038066021.1">
    <property type="nucleotide sequence ID" value="XM_038210093.1"/>
</dbReference>
<keyword evidence="3" id="KW-1133">Transmembrane helix</keyword>
<evidence type="ECO:0000313" key="6">
    <source>
        <dbReference type="EnsemblMetazoa" id="XP_038066021.1"/>
    </source>
</evidence>
<feature type="transmembrane region" description="Helical" evidence="3">
    <location>
        <begin position="485"/>
        <end position="509"/>
    </location>
</feature>
<dbReference type="PANTHER" id="PTHR13817:SF166">
    <property type="entry name" value="NEURONAL IGCAM-RELATED"/>
    <property type="match status" value="1"/>
</dbReference>
<dbReference type="Proteomes" id="UP000887568">
    <property type="component" value="Unplaced"/>
</dbReference>
<feature type="domain" description="Ig-like" evidence="4">
    <location>
        <begin position="169"/>
        <end position="271"/>
    </location>
</feature>
<dbReference type="InterPro" id="IPR003961">
    <property type="entry name" value="FN3_dom"/>
</dbReference>
<dbReference type="SMART" id="SM00060">
    <property type="entry name" value="FN3"/>
    <property type="match status" value="1"/>
</dbReference>
<feature type="region of interest" description="Disordered" evidence="2">
    <location>
        <begin position="555"/>
        <end position="587"/>
    </location>
</feature>
<dbReference type="Pfam" id="PF13927">
    <property type="entry name" value="Ig_3"/>
    <property type="match status" value="1"/>
</dbReference>
<dbReference type="Pfam" id="PF00041">
    <property type="entry name" value="fn3"/>
    <property type="match status" value="1"/>
</dbReference>
<dbReference type="AlphaFoldDB" id="A0A914ARK3"/>
<sequence>MPTDDDKGTCLRLAGRATGSVDDVSLRPDLDNIQHDGEFKYFGPYSDNIVSYYCRDGRCGRNSYVFKVWLSVTKNPSAPVSERGDVTLTCFLNTYNSGWIEWQYTLNQETSTNLTEPTFTESSNSLTLEGLLRDQAGWYRCAGRAYWSSGDWNPDSFSFWTAVIVYYGPEIIDKERSWIGANDNYTATLECIIQGNPLPNVTWYSPNDTIITNNTIPDRISLEDNITGDGFFEYHVISHLIISPVENITDYGMYRCRATSNTGTFDEHEILLKETGKPERPNGLRLDYLSTDSIVFQWESGYDGGEKLERYYVNKREIPEEFDPHAWRPSMIPDMSDYFPNLKADTLYQIAVYATNKHGSGPYATLTVRTKPTSPYYMGIEVIYIQPQGKFVITGIPEDDDAGTCLRLEVYDEAQGEWVSLRPDLDCIQHDVDFLYSDPFPTVHFHCLYCRDEVCGYSSHVTIVTITTPRPTIPIATGDAKNDNVVIVAVGVSVGFILLIIAIFAMCYCKCFNCAKTSHHDEFMRNGPQTNPTVEVYTPSYDAPPSYVQAVEMDVNAGKNDDEPPPAYDCVSSHTSQQAINENEEQV</sequence>
<evidence type="ECO:0000259" key="4">
    <source>
        <dbReference type="PROSITE" id="PS50835"/>
    </source>
</evidence>
<dbReference type="SUPFAM" id="SSF49265">
    <property type="entry name" value="Fibronectin type III"/>
    <property type="match status" value="1"/>
</dbReference>
<keyword evidence="3" id="KW-0472">Membrane</keyword>
<dbReference type="EnsemblMetazoa" id="XM_038210093.1">
    <property type="protein sequence ID" value="XP_038066021.1"/>
    <property type="gene ID" value="LOC119736087"/>
</dbReference>
<evidence type="ECO:0000256" key="3">
    <source>
        <dbReference type="SAM" id="Phobius"/>
    </source>
</evidence>
<evidence type="ECO:0000256" key="1">
    <source>
        <dbReference type="ARBA" id="ARBA00022737"/>
    </source>
</evidence>
<dbReference type="CDD" id="cd00063">
    <property type="entry name" value="FN3"/>
    <property type="match status" value="1"/>
</dbReference>
<dbReference type="InterPro" id="IPR036179">
    <property type="entry name" value="Ig-like_dom_sf"/>
</dbReference>
<organism evidence="6 7">
    <name type="scientific">Patiria miniata</name>
    <name type="common">Bat star</name>
    <name type="synonym">Asterina miniata</name>
    <dbReference type="NCBI Taxonomy" id="46514"/>
    <lineage>
        <taxon>Eukaryota</taxon>
        <taxon>Metazoa</taxon>
        <taxon>Echinodermata</taxon>
        <taxon>Eleutherozoa</taxon>
        <taxon>Asterozoa</taxon>
        <taxon>Asteroidea</taxon>
        <taxon>Valvatacea</taxon>
        <taxon>Valvatida</taxon>
        <taxon>Asterinidae</taxon>
        <taxon>Patiria</taxon>
    </lineage>
</organism>
<dbReference type="PROSITE" id="PS50853">
    <property type="entry name" value="FN3"/>
    <property type="match status" value="1"/>
</dbReference>
<protein>
    <submittedName>
        <fullName evidence="6">Uncharacterized protein</fullName>
    </submittedName>
</protein>
<dbReference type="Gene3D" id="2.60.40.10">
    <property type="entry name" value="Immunoglobulins"/>
    <property type="match status" value="3"/>
</dbReference>
<dbReference type="InterPro" id="IPR036116">
    <property type="entry name" value="FN3_sf"/>
</dbReference>
<dbReference type="OrthoDB" id="10006996at2759"/>
<evidence type="ECO:0000313" key="7">
    <source>
        <dbReference type="Proteomes" id="UP000887568"/>
    </source>
</evidence>
<dbReference type="PROSITE" id="PS50835">
    <property type="entry name" value="IG_LIKE"/>
    <property type="match status" value="2"/>
</dbReference>